<gene>
    <name evidence="2" type="primary">LOC130463845</name>
</gene>
<reference evidence="2" key="2">
    <citation type="submission" date="2025-08" db="UniProtKB">
        <authorList>
            <consortium name="RefSeq"/>
        </authorList>
    </citation>
    <scope>IDENTIFICATION</scope>
    <source>
        <tissue evidence="2">Leaf</tissue>
    </source>
</reference>
<keyword evidence="1" id="KW-1185">Reference proteome</keyword>
<evidence type="ECO:0000313" key="2">
    <source>
        <dbReference type="RefSeq" id="XP_056689085.1"/>
    </source>
</evidence>
<name>A0ABM3R0D6_SPIOL</name>
<protein>
    <submittedName>
        <fullName evidence="2">Uncharacterized protein</fullName>
    </submittedName>
</protein>
<dbReference type="Proteomes" id="UP000813463">
    <property type="component" value="Chromosome 6"/>
</dbReference>
<proteinExistence type="predicted"/>
<dbReference type="GeneID" id="130463845"/>
<accession>A0ABM3R0D6</accession>
<dbReference type="RefSeq" id="XP_056689085.1">
    <property type="nucleotide sequence ID" value="XM_056833107.1"/>
</dbReference>
<sequence length="138" mass="16196">MLKVWTKDEISKARSEDKVDGGDYGFLECLDVAYGESHIHEARDSDCLSCMEEDLVRVTTISNTSGRIKQRRRRRPTKILTNEKRKKLKGNGLRDLQRMKQQQKTHQRKEMRGHVMTWKKMKGNNIKGKEMMRGQVMT</sequence>
<reference evidence="1" key="1">
    <citation type="journal article" date="2021" name="Nat. Commun.">
        <title>Genomic analyses provide insights into spinach domestication and the genetic basis of agronomic traits.</title>
        <authorList>
            <person name="Cai X."/>
            <person name="Sun X."/>
            <person name="Xu C."/>
            <person name="Sun H."/>
            <person name="Wang X."/>
            <person name="Ge C."/>
            <person name="Zhang Z."/>
            <person name="Wang Q."/>
            <person name="Fei Z."/>
            <person name="Jiao C."/>
            <person name="Wang Q."/>
        </authorList>
    </citation>
    <scope>NUCLEOTIDE SEQUENCE [LARGE SCALE GENOMIC DNA]</scope>
    <source>
        <strain evidence="1">cv. Varoflay</strain>
    </source>
</reference>
<organism evidence="1 2">
    <name type="scientific">Spinacia oleracea</name>
    <name type="common">Spinach</name>
    <dbReference type="NCBI Taxonomy" id="3562"/>
    <lineage>
        <taxon>Eukaryota</taxon>
        <taxon>Viridiplantae</taxon>
        <taxon>Streptophyta</taxon>
        <taxon>Embryophyta</taxon>
        <taxon>Tracheophyta</taxon>
        <taxon>Spermatophyta</taxon>
        <taxon>Magnoliopsida</taxon>
        <taxon>eudicotyledons</taxon>
        <taxon>Gunneridae</taxon>
        <taxon>Pentapetalae</taxon>
        <taxon>Caryophyllales</taxon>
        <taxon>Chenopodiaceae</taxon>
        <taxon>Chenopodioideae</taxon>
        <taxon>Anserineae</taxon>
        <taxon>Spinacia</taxon>
    </lineage>
</organism>
<evidence type="ECO:0000313" key="1">
    <source>
        <dbReference type="Proteomes" id="UP000813463"/>
    </source>
</evidence>